<accession>A0A7R9D0Q3</accession>
<gene>
    <name evidence="2" type="ORF">TPSB3V08_LOCUS5209</name>
</gene>
<name>A0A7R9D0Q3_TIMPO</name>
<evidence type="ECO:0000313" key="2">
    <source>
        <dbReference type="EMBL" id="CAD7405942.1"/>
    </source>
</evidence>
<sequence length="313" mass="34366">MTLLPAVDTASQTRVLVYPISWGSSEERLVSSFHNLVIPYSSFRAVVTVANGNAMTMEVDPVMSPQLDIPYSLLRMPKAQLNRPNINPKRQTWSQEKMAEAVSMAKRQRISTSSSDKDSIDIPSSVDYPSDFPDEETPPSQDDTACLFCDGLFADDAHGDVWVQCLMCAMWTHKDCAVNDVAMATATATSELSRLRSSVHTLRSVLVSQPLISTFTIPFPLSGGPEVNNCVPDRNETARSSSVFYFLSDPFSIRVLCCASFIGRADEEGHLRESSPGLQARSASTLPIEARCRVMIAHRKSCLVHPCLDDNAG</sequence>
<protein>
    <recommendedName>
        <fullName evidence="3">Zinc finger PHD-type domain-containing protein</fullName>
    </recommendedName>
</protein>
<evidence type="ECO:0008006" key="3">
    <source>
        <dbReference type="Google" id="ProtNLM"/>
    </source>
</evidence>
<dbReference type="SUPFAM" id="SSF57903">
    <property type="entry name" value="FYVE/PHD zinc finger"/>
    <property type="match status" value="1"/>
</dbReference>
<evidence type="ECO:0000256" key="1">
    <source>
        <dbReference type="SAM" id="MobiDB-lite"/>
    </source>
</evidence>
<feature type="region of interest" description="Disordered" evidence="1">
    <location>
        <begin position="104"/>
        <end position="140"/>
    </location>
</feature>
<dbReference type="InterPro" id="IPR011011">
    <property type="entry name" value="Znf_FYVE_PHD"/>
</dbReference>
<dbReference type="EMBL" id="OD002711">
    <property type="protein sequence ID" value="CAD7405942.1"/>
    <property type="molecule type" value="Genomic_DNA"/>
</dbReference>
<organism evidence="2">
    <name type="scientific">Timema poppense</name>
    <name type="common">Walking stick</name>
    <dbReference type="NCBI Taxonomy" id="170557"/>
    <lineage>
        <taxon>Eukaryota</taxon>
        <taxon>Metazoa</taxon>
        <taxon>Ecdysozoa</taxon>
        <taxon>Arthropoda</taxon>
        <taxon>Hexapoda</taxon>
        <taxon>Insecta</taxon>
        <taxon>Pterygota</taxon>
        <taxon>Neoptera</taxon>
        <taxon>Polyneoptera</taxon>
        <taxon>Phasmatodea</taxon>
        <taxon>Timematodea</taxon>
        <taxon>Timematoidea</taxon>
        <taxon>Timematidae</taxon>
        <taxon>Timema</taxon>
    </lineage>
</organism>
<reference evidence="2" key="1">
    <citation type="submission" date="2020-11" db="EMBL/GenBank/DDBJ databases">
        <authorList>
            <person name="Tran Van P."/>
        </authorList>
    </citation>
    <scope>NUCLEOTIDE SEQUENCE</scope>
</reference>
<dbReference type="AlphaFoldDB" id="A0A7R9D0Q3"/>
<proteinExistence type="predicted"/>